<name>D7BJR1_ALLS1</name>
<dbReference type="KEGG" id="msv:Mesil_3627"/>
<feature type="transmembrane region" description="Helical" evidence="2">
    <location>
        <begin position="380"/>
        <end position="403"/>
    </location>
</feature>
<keyword evidence="2" id="KW-1133">Transmembrane helix</keyword>
<geneLocation type="plasmid" evidence="4 5">
    <name>pMESIL02</name>
</geneLocation>
<keyword evidence="4" id="KW-0614">Plasmid</keyword>
<sequence length="721" mass="75705">MRFVVLILGLWMSLALAAGGNSSGSNSFSLDDGIQIIQTLSDPTQYVEYFPDTDRWIPWFGQRMREYKVPIILYNLGLMLLLAGLALLVLQIFSGRQSLAEVLLRLVLVGVGWQLLVLPPSKNGCTAGTENSYPCTVDTSTKQVDKPVLEPDGNGGYQVKTKTIAVVQPNAPELESHRLVKTLFKDVMLAGANSAIIASLKNEGQSIKKAQEVITNLTLIAWSAAGTANLAEAAPVILRCGAGGLIGALNGGGLGGAASGCVSGSGAPEVARSVAGTLGTARSLLVMGPMLAIATFHAVNTLAGLYLYSVLFFMPLLIPLVLFGGTSILAGASRLALVALVTPLISGVLLSTGMGLSYSYSRQKFDELQTVADDLKKAGIPLGAAGFALTGSSLASVQLYNLYQCLQADRESQGSLLPLKANALCDERVSFDQNGSVTREYQQILNEQYGKQQPSGVTASGRPQSEVVMGQAFRRVIERATPQFSGVGLWSNLAKDTQDQLYRELDGLFKSGDGASLAGNVKAMLDLFKRYQAQPDFGERPLYAVLTMTAAEGMTGAQGDKVVQGLREVAFKASNLPPNSFLEAKDTWADGSELLGLLNRLYAAEESQTDFQSKVMASLRSKMLNMVILMLTAIAITIVMLGTITQLIGQLLMAGMAAGNAGLQMFMGSAALNASRESVTGGVFRGMTAGGGGGRGMAGESGGGGGRGISTGYPAGPAPRP</sequence>
<gene>
    <name evidence="4" type="ORF">Mesil_3627</name>
</gene>
<keyword evidence="2" id="KW-0812">Transmembrane</keyword>
<dbReference type="Proteomes" id="UP000001916">
    <property type="component" value="Plasmid pMESIL02"/>
</dbReference>
<evidence type="ECO:0000313" key="5">
    <source>
        <dbReference type="Proteomes" id="UP000001916"/>
    </source>
</evidence>
<organism evidence="4 5">
    <name type="scientific">Allomeiothermus silvanus (strain ATCC 700542 / DSM 9946 / NBRC 106475 / NCIMB 13440 / VI-R2)</name>
    <name type="common">Thermus silvanus</name>
    <dbReference type="NCBI Taxonomy" id="526227"/>
    <lineage>
        <taxon>Bacteria</taxon>
        <taxon>Thermotogati</taxon>
        <taxon>Deinococcota</taxon>
        <taxon>Deinococci</taxon>
        <taxon>Thermales</taxon>
        <taxon>Thermaceae</taxon>
        <taxon>Allomeiothermus</taxon>
    </lineage>
</organism>
<feature type="transmembrane region" description="Helical" evidence="2">
    <location>
        <begin position="71"/>
        <end position="90"/>
    </location>
</feature>
<feature type="signal peptide" evidence="3">
    <location>
        <begin position="1"/>
        <end position="17"/>
    </location>
</feature>
<evidence type="ECO:0000256" key="2">
    <source>
        <dbReference type="SAM" id="Phobius"/>
    </source>
</evidence>
<feature type="transmembrane region" description="Helical" evidence="2">
    <location>
        <begin position="623"/>
        <end position="641"/>
    </location>
</feature>
<reference evidence="4 5" key="1">
    <citation type="journal article" date="2010" name="Stand. Genomic Sci.">
        <title>Complete genome sequence of Meiothermus silvanus type strain (VI-R2).</title>
        <authorList>
            <person name="Sikorski J."/>
            <person name="Tindall B.J."/>
            <person name="Lowry S."/>
            <person name="Lucas S."/>
            <person name="Nolan M."/>
            <person name="Copeland A."/>
            <person name="Glavina Del Rio T."/>
            <person name="Tice H."/>
            <person name="Cheng J.F."/>
            <person name="Han C."/>
            <person name="Pitluck S."/>
            <person name="Liolios K."/>
            <person name="Ivanova N."/>
            <person name="Mavromatis K."/>
            <person name="Mikhailova N."/>
            <person name="Pati A."/>
            <person name="Goodwin L."/>
            <person name="Chen A."/>
            <person name="Palaniappan K."/>
            <person name="Land M."/>
            <person name="Hauser L."/>
            <person name="Chang Y.J."/>
            <person name="Jeffries C.D."/>
            <person name="Rohde M."/>
            <person name="Goker M."/>
            <person name="Woyke T."/>
            <person name="Bristow J."/>
            <person name="Eisen J.A."/>
            <person name="Markowitz V."/>
            <person name="Hugenholtz P."/>
            <person name="Kyrpides N.C."/>
            <person name="Klenk H.P."/>
            <person name="Lapidus A."/>
        </authorList>
    </citation>
    <scope>NUCLEOTIDE SEQUENCE [LARGE SCALE GENOMIC DNA]</scope>
    <source>
        <strain evidence="5">ATCC 700542 / DSM 9946 / VI-R2</strain>
        <plasmid evidence="5">Plasmid pMESIL02</plasmid>
    </source>
</reference>
<accession>D7BJR1</accession>
<dbReference type="HOGENOM" id="CLU_383471_0_0_0"/>
<dbReference type="OrthoDB" id="7708236at2"/>
<keyword evidence="5" id="KW-1185">Reference proteome</keyword>
<dbReference type="AlphaFoldDB" id="D7BJR1"/>
<feature type="compositionally biased region" description="Gly residues" evidence="1">
    <location>
        <begin position="694"/>
        <end position="709"/>
    </location>
</feature>
<feature type="region of interest" description="Disordered" evidence="1">
    <location>
        <begin position="694"/>
        <end position="721"/>
    </location>
</feature>
<protein>
    <submittedName>
        <fullName evidence="4">Uncharacterized protein</fullName>
    </submittedName>
</protein>
<keyword evidence="3" id="KW-0732">Signal</keyword>
<dbReference type="RefSeq" id="WP_013159891.1">
    <property type="nucleotide sequence ID" value="NC_014214.1"/>
</dbReference>
<dbReference type="EMBL" id="CP002044">
    <property type="protein sequence ID" value="ADH65417.1"/>
    <property type="molecule type" value="Genomic_DNA"/>
</dbReference>
<evidence type="ECO:0000256" key="1">
    <source>
        <dbReference type="SAM" id="MobiDB-lite"/>
    </source>
</evidence>
<feature type="chain" id="PRO_5003093053" evidence="3">
    <location>
        <begin position="18"/>
        <end position="721"/>
    </location>
</feature>
<evidence type="ECO:0000313" key="4">
    <source>
        <dbReference type="EMBL" id="ADH65417.1"/>
    </source>
</evidence>
<proteinExistence type="predicted"/>
<feature type="transmembrane region" description="Helical" evidence="2">
    <location>
        <begin position="335"/>
        <end position="360"/>
    </location>
</feature>
<keyword evidence="2" id="KW-0472">Membrane</keyword>
<feature type="transmembrane region" description="Helical" evidence="2">
    <location>
        <begin position="305"/>
        <end position="323"/>
    </location>
</feature>
<evidence type="ECO:0000256" key="3">
    <source>
        <dbReference type="SAM" id="SignalP"/>
    </source>
</evidence>